<gene>
    <name evidence="2" type="ORF">K8V70_01325</name>
</gene>
<evidence type="ECO:0000313" key="2">
    <source>
        <dbReference type="EMBL" id="HJG36494.1"/>
    </source>
</evidence>
<proteinExistence type="predicted"/>
<keyword evidence="1" id="KW-1133">Transmembrane helix</keyword>
<protein>
    <recommendedName>
        <fullName evidence="4">Tryptophan-rich sensory protein</fullName>
    </recommendedName>
</protein>
<sequence length="264" mass="28740">MDKKSLDVETIVVGVSYAALVVISVMLELLRFNGVTAVEVMGEVFVWLAPAGYVFGVWVIVYLALAVWAVRLVRDGHHARHLGAMPVGVEAALFAVSCLLGIVWLVLWHLRVFAVSALVIIVCTIIAVMLYVITRKRSNARWDWMPLSLHASWLAMVALVNVAHALTRSVTADMGLVPAISTFAVLVVLVLASFLARRLFDDVVLGLVVVWTGIGVGVHAMEASSLAGVALIVISVLGVGLALVPWERVNVRRRSPFKEHGRHR</sequence>
<evidence type="ECO:0000256" key="1">
    <source>
        <dbReference type="SAM" id="Phobius"/>
    </source>
</evidence>
<keyword evidence="1" id="KW-0812">Transmembrane</keyword>
<comment type="caution">
    <text evidence="2">The sequence shown here is derived from an EMBL/GenBank/DDBJ whole genome shotgun (WGS) entry which is preliminary data.</text>
</comment>
<feature type="transmembrane region" description="Helical" evidence="1">
    <location>
        <begin position="176"/>
        <end position="196"/>
    </location>
</feature>
<name>A0A921IUT8_9ACTN</name>
<feature type="transmembrane region" description="Helical" evidence="1">
    <location>
        <begin position="113"/>
        <end position="132"/>
    </location>
</feature>
<feature type="transmembrane region" description="Helical" evidence="1">
    <location>
        <begin position="203"/>
        <end position="220"/>
    </location>
</feature>
<dbReference type="AlphaFoldDB" id="A0A921IUT8"/>
<organism evidence="2 3">
    <name type="scientific">Enorma phocaeensis</name>
    <dbReference type="NCBI Taxonomy" id="1871019"/>
    <lineage>
        <taxon>Bacteria</taxon>
        <taxon>Bacillati</taxon>
        <taxon>Actinomycetota</taxon>
        <taxon>Coriobacteriia</taxon>
        <taxon>Coriobacteriales</taxon>
        <taxon>Coriobacteriaceae</taxon>
        <taxon>Enorma</taxon>
    </lineage>
</organism>
<keyword evidence="1" id="KW-0472">Membrane</keyword>
<feature type="transmembrane region" description="Helical" evidence="1">
    <location>
        <begin position="226"/>
        <end position="246"/>
    </location>
</feature>
<dbReference type="RefSeq" id="WP_273188680.1">
    <property type="nucleotide sequence ID" value="NZ_DYUZ01000007.1"/>
</dbReference>
<feature type="transmembrane region" description="Helical" evidence="1">
    <location>
        <begin position="82"/>
        <end position="107"/>
    </location>
</feature>
<feature type="transmembrane region" description="Helical" evidence="1">
    <location>
        <begin position="44"/>
        <end position="70"/>
    </location>
</feature>
<reference evidence="2" key="2">
    <citation type="submission" date="2021-09" db="EMBL/GenBank/DDBJ databases">
        <authorList>
            <person name="Gilroy R."/>
        </authorList>
    </citation>
    <scope>NUCLEOTIDE SEQUENCE</scope>
    <source>
        <strain evidence="2">ChiHjej13B12-9602</strain>
    </source>
</reference>
<reference evidence="2" key="1">
    <citation type="journal article" date="2021" name="PeerJ">
        <title>Extensive microbial diversity within the chicken gut microbiome revealed by metagenomics and culture.</title>
        <authorList>
            <person name="Gilroy R."/>
            <person name="Ravi A."/>
            <person name="Getino M."/>
            <person name="Pursley I."/>
            <person name="Horton D.L."/>
            <person name="Alikhan N.F."/>
            <person name="Baker D."/>
            <person name="Gharbi K."/>
            <person name="Hall N."/>
            <person name="Watson M."/>
            <person name="Adriaenssens E.M."/>
            <person name="Foster-Nyarko E."/>
            <person name="Jarju S."/>
            <person name="Secka A."/>
            <person name="Antonio M."/>
            <person name="Oren A."/>
            <person name="Chaudhuri R.R."/>
            <person name="La Ragione R."/>
            <person name="Hildebrand F."/>
            <person name="Pallen M.J."/>
        </authorList>
    </citation>
    <scope>NUCLEOTIDE SEQUENCE</scope>
    <source>
        <strain evidence="2">ChiHjej13B12-9602</strain>
    </source>
</reference>
<dbReference type="Proteomes" id="UP000753256">
    <property type="component" value="Unassembled WGS sequence"/>
</dbReference>
<dbReference type="PANTHER" id="PTHR33802">
    <property type="entry name" value="SI:CH211-161H7.5-RELATED"/>
    <property type="match status" value="1"/>
</dbReference>
<feature type="transmembrane region" description="Helical" evidence="1">
    <location>
        <begin position="144"/>
        <end position="164"/>
    </location>
</feature>
<evidence type="ECO:0008006" key="4">
    <source>
        <dbReference type="Google" id="ProtNLM"/>
    </source>
</evidence>
<evidence type="ECO:0000313" key="3">
    <source>
        <dbReference type="Proteomes" id="UP000753256"/>
    </source>
</evidence>
<accession>A0A921IUT8</accession>
<feature type="transmembrane region" description="Helical" evidence="1">
    <location>
        <begin position="12"/>
        <end position="32"/>
    </location>
</feature>
<dbReference type="EMBL" id="DYUZ01000007">
    <property type="protein sequence ID" value="HJG36494.1"/>
    <property type="molecule type" value="Genomic_DNA"/>
</dbReference>
<dbReference type="PANTHER" id="PTHR33802:SF1">
    <property type="entry name" value="XK-RELATED PROTEIN"/>
    <property type="match status" value="1"/>
</dbReference>